<name>A0A074YYT8_OPIVI</name>
<protein>
    <submittedName>
        <fullName evidence="1">Uncharacterized protein</fullName>
    </submittedName>
</protein>
<accession>A0A074YYT8</accession>
<evidence type="ECO:0000313" key="1">
    <source>
        <dbReference type="EMBL" id="KER18362.1"/>
    </source>
</evidence>
<dbReference type="CTD" id="20326463"/>
<reference evidence="1 2" key="1">
    <citation type="submission" date="2013-11" db="EMBL/GenBank/DDBJ databases">
        <title>Opisthorchis viverrini - life in the bile duct.</title>
        <authorList>
            <person name="Young N.D."/>
            <person name="Nagarajan N."/>
            <person name="Lin S.J."/>
            <person name="Korhonen P.K."/>
            <person name="Jex A.R."/>
            <person name="Hall R.S."/>
            <person name="Safavi-Hemami H."/>
            <person name="Kaewkong W."/>
            <person name="Bertrand D."/>
            <person name="Gao S."/>
            <person name="Seet Q."/>
            <person name="Wongkham S."/>
            <person name="Teh B.T."/>
            <person name="Wongkham C."/>
            <person name="Intapan P.M."/>
            <person name="Maleewong W."/>
            <person name="Yang X."/>
            <person name="Hu M."/>
            <person name="Wang Z."/>
            <person name="Hofmann A."/>
            <person name="Sternberg P.W."/>
            <person name="Tan P."/>
            <person name="Wang J."/>
            <person name="Gasser R.B."/>
        </authorList>
    </citation>
    <scope>NUCLEOTIDE SEQUENCE [LARGE SCALE GENOMIC DNA]</scope>
</reference>
<evidence type="ECO:0000313" key="2">
    <source>
        <dbReference type="Proteomes" id="UP000054324"/>
    </source>
</evidence>
<dbReference type="GeneID" id="20326463"/>
<dbReference type="Proteomes" id="UP000054324">
    <property type="component" value="Unassembled WGS sequence"/>
</dbReference>
<gene>
    <name evidence="1" type="ORF">T265_12295</name>
</gene>
<organism evidence="1 2">
    <name type="scientific">Opisthorchis viverrini</name>
    <name type="common">Southeast Asian liver fluke</name>
    <dbReference type="NCBI Taxonomy" id="6198"/>
    <lineage>
        <taxon>Eukaryota</taxon>
        <taxon>Metazoa</taxon>
        <taxon>Spiralia</taxon>
        <taxon>Lophotrochozoa</taxon>
        <taxon>Platyhelminthes</taxon>
        <taxon>Trematoda</taxon>
        <taxon>Digenea</taxon>
        <taxon>Opisthorchiida</taxon>
        <taxon>Opisthorchiata</taxon>
        <taxon>Opisthorchiidae</taxon>
        <taxon>Opisthorchis</taxon>
    </lineage>
</organism>
<dbReference type="AlphaFoldDB" id="A0A074YYT8"/>
<proteinExistence type="predicted"/>
<sequence>MEGYSLEKDFRSVALGEGIIQDMQLSLTGVQQIMVKIILFDGTLHDTKKLHVGKPELNCVRRTFCVKQLRDDIPNTMV</sequence>
<dbReference type="KEGG" id="ovi:T265_12295"/>
<dbReference type="EMBL" id="KL602340">
    <property type="protein sequence ID" value="KER18362.1"/>
    <property type="molecule type" value="Genomic_DNA"/>
</dbReference>
<dbReference type="RefSeq" id="XP_009177891.1">
    <property type="nucleotide sequence ID" value="XM_009179627.1"/>
</dbReference>
<keyword evidence="2" id="KW-1185">Reference proteome</keyword>